<dbReference type="Gene3D" id="3.20.20.140">
    <property type="entry name" value="Metal-dependent hydrolases"/>
    <property type="match status" value="1"/>
</dbReference>
<feature type="domain" description="Amidohydrolase-related" evidence="5">
    <location>
        <begin position="49"/>
        <end position="416"/>
    </location>
</feature>
<dbReference type="AlphaFoldDB" id="A0A382C8N2"/>
<dbReference type="PROSITE" id="PS00483">
    <property type="entry name" value="DIHYDROOROTASE_2"/>
    <property type="match status" value="1"/>
</dbReference>
<gene>
    <name evidence="6" type="ORF">METZ01_LOCUS175073</name>
</gene>
<dbReference type="NCBIfam" id="TIGR00857">
    <property type="entry name" value="pyrC_multi"/>
    <property type="match status" value="1"/>
</dbReference>
<reference evidence="6" key="1">
    <citation type="submission" date="2018-05" db="EMBL/GenBank/DDBJ databases">
        <authorList>
            <person name="Lanie J.A."/>
            <person name="Ng W.-L."/>
            <person name="Kazmierczak K.M."/>
            <person name="Andrzejewski T.M."/>
            <person name="Davidsen T.M."/>
            <person name="Wayne K.J."/>
            <person name="Tettelin H."/>
            <person name="Glass J.I."/>
            <person name="Rusch D."/>
            <person name="Podicherti R."/>
            <person name="Tsui H.-C.T."/>
            <person name="Winkler M.E."/>
        </authorList>
    </citation>
    <scope>NUCLEOTIDE SEQUENCE</scope>
</reference>
<feature type="compositionally biased region" description="Basic and acidic residues" evidence="4">
    <location>
        <begin position="302"/>
        <end position="313"/>
    </location>
</feature>
<dbReference type="InterPro" id="IPR032466">
    <property type="entry name" value="Metal_Hydrolase"/>
</dbReference>
<dbReference type="EMBL" id="UINC01033247">
    <property type="protein sequence ID" value="SVB22219.1"/>
    <property type="molecule type" value="Genomic_DNA"/>
</dbReference>
<dbReference type="NCBIfam" id="NF006559">
    <property type="entry name" value="PRK09060.1"/>
    <property type="match status" value="1"/>
</dbReference>
<dbReference type="PANTHER" id="PTHR43668">
    <property type="entry name" value="ALLANTOINASE"/>
    <property type="match status" value="1"/>
</dbReference>
<proteinExistence type="predicted"/>
<evidence type="ECO:0000256" key="3">
    <source>
        <dbReference type="ARBA" id="ARBA00022801"/>
    </source>
</evidence>
<dbReference type="Gene3D" id="2.30.40.10">
    <property type="entry name" value="Urease, subunit C, domain 1"/>
    <property type="match status" value="1"/>
</dbReference>
<dbReference type="SUPFAM" id="SSF51338">
    <property type="entry name" value="Composite domain of metallo-dependent hydrolases"/>
    <property type="match status" value="1"/>
</dbReference>
<feature type="region of interest" description="Disordered" evidence="4">
    <location>
        <begin position="299"/>
        <end position="318"/>
    </location>
</feature>
<evidence type="ECO:0000256" key="2">
    <source>
        <dbReference type="ARBA" id="ARBA00022723"/>
    </source>
</evidence>
<dbReference type="InterPro" id="IPR002195">
    <property type="entry name" value="Dihydroorotase_CS"/>
</dbReference>
<evidence type="ECO:0000259" key="5">
    <source>
        <dbReference type="Pfam" id="PF01979"/>
    </source>
</evidence>
<dbReference type="InterPro" id="IPR006680">
    <property type="entry name" value="Amidohydro-rel"/>
</dbReference>
<dbReference type="SUPFAM" id="SSF51556">
    <property type="entry name" value="Metallo-dependent hydrolases"/>
    <property type="match status" value="1"/>
</dbReference>
<accession>A0A382C8N2</accession>
<keyword evidence="3" id="KW-0378">Hydrolase</keyword>
<sequence>MLDLIIKNGSCYIDSVIKNHDIAIKNGKIIKIGKIDSEAKKILDAKNLTILPGCIDTQTHFREPGSTDTEDLHSGSRAAIAGGITSVFEMPNTNPPTSNKVEFQKKLDLAKNRMYCNYAFYFGATPDNANDLADLKDLEGCCGIKLFAGSSTGNLLVQHEEDIEKVFKSSSKVVAVHSEDEEILNMNKKLIKNGDVHSHPIWRSDECAISSTRRIVRIAERYKKKAHILHITTKQEIDFLSQHKGNITFEITPQHLTIYAPDCYDKLGTYAQMNPPLRDKAHYDRLWYGVKNNFNDTIGSDHAPHLKENKEKSYPNSPSGMPGVQTLMPVMLNHVNEGKLSLEQLINSVCENPVKIFGIKNKGFIKEGYDADFTIVDMNKKIVIKNENIESKCGWSPFDGFEFKGTPVSTIIAGDIKMKDGKILGDPSGKPMLFK</sequence>
<dbReference type="PANTHER" id="PTHR43668:SF4">
    <property type="entry name" value="ALLANTOINASE"/>
    <property type="match status" value="1"/>
</dbReference>
<keyword evidence="2" id="KW-0479">Metal-binding</keyword>
<dbReference type="GO" id="GO:0006145">
    <property type="term" value="P:purine nucleobase catabolic process"/>
    <property type="evidence" value="ECO:0007669"/>
    <property type="project" value="TreeGrafter"/>
</dbReference>
<organism evidence="6">
    <name type="scientific">marine metagenome</name>
    <dbReference type="NCBI Taxonomy" id="408172"/>
    <lineage>
        <taxon>unclassified sequences</taxon>
        <taxon>metagenomes</taxon>
        <taxon>ecological metagenomes</taxon>
    </lineage>
</organism>
<dbReference type="InterPro" id="IPR011059">
    <property type="entry name" value="Metal-dep_hydrolase_composite"/>
</dbReference>
<evidence type="ECO:0000313" key="6">
    <source>
        <dbReference type="EMBL" id="SVB22219.1"/>
    </source>
</evidence>
<comment type="cofactor">
    <cofactor evidence="1">
        <name>Zn(2+)</name>
        <dbReference type="ChEBI" id="CHEBI:29105"/>
    </cofactor>
</comment>
<dbReference type="Pfam" id="PF01979">
    <property type="entry name" value="Amidohydro_1"/>
    <property type="match status" value="1"/>
</dbReference>
<protein>
    <recommendedName>
        <fullName evidence="5">Amidohydrolase-related domain-containing protein</fullName>
    </recommendedName>
</protein>
<name>A0A382C8N2_9ZZZZ</name>
<dbReference type="InterPro" id="IPR050138">
    <property type="entry name" value="DHOase/Allantoinase_Hydrolase"/>
</dbReference>
<dbReference type="GO" id="GO:0046872">
    <property type="term" value="F:metal ion binding"/>
    <property type="evidence" value="ECO:0007669"/>
    <property type="project" value="UniProtKB-KW"/>
</dbReference>
<dbReference type="GO" id="GO:0004038">
    <property type="term" value="F:allantoinase activity"/>
    <property type="evidence" value="ECO:0007669"/>
    <property type="project" value="TreeGrafter"/>
</dbReference>
<evidence type="ECO:0000256" key="1">
    <source>
        <dbReference type="ARBA" id="ARBA00001947"/>
    </source>
</evidence>
<evidence type="ECO:0000256" key="4">
    <source>
        <dbReference type="SAM" id="MobiDB-lite"/>
    </source>
</evidence>
<dbReference type="GO" id="GO:0005737">
    <property type="term" value="C:cytoplasm"/>
    <property type="evidence" value="ECO:0007669"/>
    <property type="project" value="TreeGrafter"/>
</dbReference>
<dbReference type="CDD" id="cd01318">
    <property type="entry name" value="DHOase_IIb"/>
    <property type="match status" value="1"/>
</dbReference>